<keyword evidence="5 8" id="KW-1133">Transmembrane helix</keyword>
<name>A0A542YIU6_9MICO</name>
<dbReference type="GO" id="GO:0005886">
    <property type="term" value="C:plasma membrane"/>
    <property type="evidence" value="ECO:0007669"/>
    <property type="project" value="TreeGrafter"/>
</dbReference>
<feature type="transmembrane region" description="Helical" evidence="8">
    <location>
        <begin position="435"/>
        <end position="459"/>
    </location>
</feature>
<organism evidence="9 10">
    <name type="scientific">Homoserinimonas aerilata</name>
    <dbReference type="NCBI Taxonomy" id="1162970"/>
    <lineage>
        <taxon>Bacteria</taxon>
        <taxon>Bacillati</taxon>
        <taxon>Actinomycetota</taxon>
        <taxon>Actinomycetes</taxon>
        <taxon>Micrococcales</taxon>
        <taxon>Microbacteriaceae</taxon>
        <taxon>Homoserinimonas</taxon>
    </lineage>
</organism>
<evidence type="ECO:0000313" key="9">
    <source>
        <dbReference type="EMBL" id="TQL47894.1"/>
    </source>
</evidence>
<feature type="transmembrane region" description="Helical" evidence="8">
    <location>
        <begin position="577"/>
        <end position="600"/>
    </location>
</feature>
<accession>A0A542YIU6</accession>
<sequence length="889" mass="92010">MDERGDGGGREMPVGGTDRHDDDELAAALADEISRYTASIPVITPDLLPEPAEPVLPVPSEFVPSFVDDVPAAVDPEPFLAAFPSEIAAHSEMPVQQAANAFDFSASETGPASAPEWLPVPEDVPVAAAQSWLPSSPTEVTEAAEEPFHRAEPEAAPAEAPAYAFVPPPLNEPSFSPPQQHADGMTPGISSLLLAAPPPAPNTVVVPPPGSELPAKPRKRSLDDGDLATVVEKEAARTGSALGAIDELETQLQLRAEEQREFSVWERSMLAIGTPEAIDEVERARPVFTGLITVIPAGDAAAVAVASAAPPIPQDVQADGVPAESVLAPIDWSAEAPAADDAPPALVEPPEPDIAVRPSFDSAETAISDALREVPEDDLDEPVSQEIPQVAPVAAPASTQTGPAVVPAPAPVFASEEPGVEPTPLEQRNSRSVSLFWMWFAVNSSAVGIALGIGLFALGMSARQALVAALAGIALSFIPLALGTLAGRWSGQPTMIVSRAVFGIRANIVPAVLAVLTRVFWGAAMLWFIAEGAAVVLDESGLLGGFGMFRVTVVTLAIVAVPALIIAYFGHRLISRVFLVLSILSAVLTAAFIAMTWTAVDLSQVLSKVDGPWILVVSGAVLVFSFIGLAWANSGADVARYQRTSGSGAASMLWATVGMAVPSLILIGYGIMLAASQPATDAQSAFGADPFGLVAGLVPDWFALPLLAALGLSLLCGTVLAIYSGGFALQASGVALRRQASVLIAGLLTIVVALALTFAVDDFFVLIRDLATTIAVPVAAWAGLFAAELMIRNRRFDSSSLLRVGGVYPAVNWVNLGALVIASVIGYGLTTAAIAGLDWQGYLYSVAGLPLTGDVAGTDIGVLVALAIGLLTPLVSGVPAIRRQERAQG</sequence>
<feature type="transmembrane region" description="Helical" evidence="8">
    <location>
        <begin position="508"/>
        <end position="529"/>
    </location>
</feature>
<feature type="compositionally biased region" description="Low complexity" evidence="7">
    <location>
        <begin position="154"/>
        <end position="165"/>
    </location>
</feature>
<feature type="transmembrane region" description="Helical" evidence="8">
    <location>
        <begin position="741"/>
        <end position="760"/>
    </location>
</feature>
<feature type="transmembrane region" description="Helical" evidence="8">
    <location>
        <begin position="612"/>
        <end position="632"/>
    </location>
</feature>
<evidence type="ECO:0000256" key="1">
    <source>
        <dbReference type="ARBA" id="ARBA00004141"/>
    </source>
</evidence>
<evidence type="ECO:0000256" key="7">
    <source>
        <dbReference type="SAM" id="MobiDB-lite"/>
    </source>
</evidence>
<dbReference type="InterPro" id="IPR026030">
    <property type="entry name" value="Pur-cyt_permease_Fcy2/21/22"/>
</dbReference>
<evidence type="ECO:0000256" key="8">
    <source>
        <dbReference type="SAM" id="Phobius"/>
    </source>
</evidence>
<gene>
    <name evidence="9" type="ORF">FB562_0968</name>
</gene>
<dbReference type="EMBL" id="VFOM01000001">
    <property type="protein sequence ID" value="TQL47894.1"/>
    <property type="molecule type" value="Genomic_DNA"/>
</dbReference>
<comment type="subcellular location">
    <subcellularLocation>
        <location evidence="1">Membrane</location>
        <topology evidence="1">Multi-pass membrane protein</topology>
    </subcellularLocation>
</comment>
<dbReference type="PANTHER" id="PTHR31806">
    <property type="entry name" value="PURINE-CYTOSINE PERMEASE FCY2-RELATED"/>
    <property type="match status" value="1"/>
</dbReference>
<feature type="transmembrane region" description="Helical" evidence="8">
    <location>
        <begin position="772"/>
        <end position="791"/>
    </location>
</feature>
<keyword evidence="10" id="KW-1185">Reference proteome</keyword>
<comment type="caution">
    <text evidence="9">The sequence shown here is derived from an EMBL/GenBank/DDBJ whole genome shotgun (WGS) entry which is preliminary data.</text>
</comment>
<keyword evidence="3" id="KW-0813">Transport</keyword>
<evidence type="ECO:0000256" key="4">
    <source>
        <dbReference type="ARBA" id="ARBA00022692"/>
    </source>
</evidence>
<feature type="transmembrane region" description="Helical" evidence="8">
    <location>
        <begin position="860"/>
        <end position="881"/>
    </location>
</feature>
<proteinExistence type="inferred from homology"/>
<dbReference type="PANTHER" id="PTHR31806:SF1">
    <property type="entry name" value="PURINE-CYTOSINE PERMEASE FCY2-RELATED"/>
    <property type="match status" value="1"/>
</dbReference>
<evidence type="ECO:0000256" key="2">
    <source>
        <dbReference type="ARBA" id="ARBA00008974"/>
    </source>
</evidence>
<protein>
    <submittedName>
        <fullName evidence="9">Purine-cytosine permease-like protein</fullName>
    </submittedName>
</protein>
<dbReference type="GO" id="GO:0022857">
    <property type="term" value="F:transmembrane transporter activity"/>
    <property type="evidence" value="ECO:0007669"/>
    <property type="project" value="InterPro"/>
</dbReference>
<keyword evidence="4 8" id="KW-0812">Transmembrane</keyword>
<dbReference type="Gene3D" id="1.10.4160.10">
    <property type="entry name" value="Hydantoin permease"/>
    <property type="match status" value="1"/>
</dbReference>
<evidence type="ECO:0000256" key="3">
    <source>
        <dbReference type="ARBA" id="ARBA00022448"/>
    </source>
</evidence>
<dbReference type="InterPro" id="IPR001248">
    <property type="entry name" value="Pur-cyt_permease"/>
</dbReference>
<feature type="transmembrane region" description="Helical" evidence="8">
    <location>
        <begin position="465"/>
        <end position="487"/>
    </location>
</feature>
<dbReference type="Pfam" id="PF02133">
    <property type="entry name" value="Transp_cyt_pur"/>
    <property type="match status" value="1"/>
</dbReference>
<evidence type="ECO:0000256" key="6">
    <source>
        <dbReference type="ARBA" id="ARBA00023136"/>
    </source>
</evidence>
<feature type="transmembrane region" description="Helical" evidence="8">
    <location>
        <begin position="701"/>
        <end position="729"/>
    </location>
</feature>
<feature type="transmembrane region" description="Helical" evidence="8">
    <location>
        <begin position="549"/>
        <end position="570"/>
    </location>
</feature>
<dbReference type="RefSeq" id="WP_141880095.1">
    <property type="nucleotide sequence ID" value="NZ_VFOM01000001.1"/>
</dbReference>
<dbReference type="Proteomes" id="UP000317998">
    <property type="component" value="Unassembled WGS sequence"/>
</dbReference>
<reference evidence="9 10" key="1">
    <citation type="submission" date="2019-06" db="EMBL/GenBank/DDBJ databases">
        <title>Sequencing the genomes of 1000 actinobacteria strains.</title>
        <authorList>
            <person name="Klenk H.-P."/>
        </authorList>
    </citation>
    <scope>NUCLEOTIDE SEQUENCE [LARGE SCALE GENOMIC DNA]</scope>
    <source>
        <strain evidence="9 10">DSM 26477</strain>
    </source>
</reference>
<keyword evidence="6 8" id="KW-0472">Membrane</keyword>
<dbReference type="AlphaFoldDB" id="A0A542YIU6"/>
<evidence type="ECO:0000313" key="10">
    <source>
        <dbReference type="Proteomes" id="UP000317998"/>
    </source>
</evidence>
<feature type="region of interest" description="Disordered" evidence="7">
    <location>
        <begin position="100"/>
        <end position="190"/>
    </location>
</feature>
<evidence type="ECO:0000256" key="5">
    <source>
        <dbReference type="ARBA" id="ARBA00022989"/>
    </source>
</evidence>
<dbReference type="OrthoDB" id="9809167at2"/>
<feature type="transmembrane region" description="Helical" evidence="8">
    <location>
        <begin position="653"/>
        <end position="675"/>
    </location>
</feature>
<feature type="transmembrane region" description="Helical" evidence="8">
    <location>
        <begin position="812"/>
        <end position="835"/>
    </location>
</feature>
<comment type="similarity">
    <text evidence="2">Belongs to the purine-cytosine permease (2.A.39) family.</text>
</comment>
<feature type="region of interest" description="Disordered" evidence="7">
    <location>
        <begin position="1"/>
        <end position="21"/>
    </location>
</feature>